<feature type="domain" description="Teneurin NHL" evidence="1">
    <location>
        <begin position="137"/>
        <end position="179"/>
    </location>
</feature>
<dbReference type="InterPro" id="IPR011042">
    <property type="entry name" value="6-blade_b-propeller_TolB-like"/>
</dbReference>
<organism evidence="2 3">
    <name type="scientific">Lupinus albus</name>
    <name type="common">White lupine</name>
    <name type="synonym">Lupinus termis</name>
    <dbReference type="NCBI Taxonomy" id="3870"/>
    <lineage>
        <taxon>Eukaryota</taxon>
        <taxon>Viridiplantae</taxon>
        <taxon>Streptophyta</taxon>
        <taxon>Embryophyta</taxon>
        <taxon>Tracheophyta</taxon>
        <taxon>Spermatophyta</taxon>
        <taxon>Magnoliopsida</taxon>
        <taxon>eudicotyledons</taxon>
        <taxon>Gunneridae</taxon>
        <taxon>Pentapetalae</taxon>
        <taxon>rosids</taxon>
        <taxon>fabids</taxon>
        <taxon>Fabales</taxon>
        <taxon>Fabaceae</taxon>
        <taxon>Papilionoideae</taxon>
        <taxon>50 kb inversion clade</taxon>
        <taxon>genistoids sensu lato</taxon>
        <taxon>core genistoids</taxon>
        <taxon>Genisteae</taxon>
        <taxon>Lupinus</taxon>
    </lineage>
</organism>
<dbReference type="Gene3D" id="2.120.10.30">
    <property type="entry name" value="TolB, C-terminal domain"/>
    <property type="match status" value="1"/>
</dbReference>
<proteinExistence type="predicted"/>
<gene>
    <name evidence="2" type="ORF">Lalb_Chr09g0335061</name>
</gene>
<evidence type="ECO:0000313" key="3">
    <source>
        <dbReference type="Proteomes" id="UP000447434"/>
    </source>
</evidence>
<evidence type="ECO:0000313" key="2">
    <source>
        <dbReference type="EMBL" id="KAE9607902.1"/>
    </source>
</evidence>
<dbReference type="Proteomes" id="UP000447434">
    <property type="component" value="Chromosome 9"/>
</dbReference>
<dbReference type="PANTHER" id="PTHR13833:SF57">
    <property type="entry name" value="NHL REPEAT PROTEIN"/>
    <property type="match status" value="1"/>
</dbReference>
<evidence type="ECO:0000259" key="1">
    <source>
        <dbReference type="Pfam" id="PF25021"/>
    </source>
</evidence>
<sequence>MGKHILLLCLTLIFLFFNLSISAAPSTTSPARVVNGFLSNAVPAFAKWVWSLKAATKTAFSSRSMMKFESGYNVETVFDGSKLGVEPYAVEVLPNGELLILDSANSNIYRISSSLSLYSRPKLVAGSSGGYSGHVDGKVREARMNHPKGITVDDRGNIYVADTSNMAIRKISDSGVTTIAGGKWSRGRGHVDGPSEEARFSDDFDVVYIGSSCSLLVIDRGSQAIREIQLRFDDCAYQYGSGFPLGIAMLVLAGFFGYMLALLQRRLGTLVAIQDAQTEVPVMSNISPSLYQKPLKSVRPALIPSESEPDKLEDFFRSFGKLAANFVASMVEVMGGLLPGFRKTPRNYLYEREPLLQQPQKQQVNAWPVQDSFVIPNEDEPPPSIDERTPTPRKVYAFMSKDAKKMQQLRQSRAFYSGWDGDLQQQQQQQKYHHRHEHHSSVPNTYYEQSHEKNNEIVFGAVQEQDAKQESVVIKPVDYGASMYEHYNVRSRMSSMDYNYKY</sequence>
<protein>
    <submittedName>
        <fullName evidence="2">Putative six-bladed beta-propeller, TolB</fullName>
    </submittedName>
</protein>
<comment type="caution">
    <text evidence="2">The sequence shown here is derived from an EMBL/GenBank/DDBJ whole genome shotgun (WGS) entry which is preliminary data.</text>
</comment>
<dbReference type="AlphaFoldDB" id="A0A6A4Q2J5"/>
<accession>A0A6A4Q2J5</accession>
<reference evidence="3" key="1">
    <citation type="journal article" date="2020" name="Nat. Commun.">
        <title>Genome sequence of the cluster root forming white lupin.</title>
        <authorList>
            <person name="Hufnagel B."/>
            <person name="Marques A."/>
            <person name="Soriano A."/>
            <person name="Marques L."/>
            <person name="Divol F."/>
            <person name="Doumas P."/>
            <person name="Sallet E."/>
            <person name="Mancinotti D."/>
            <person name="Carrere S."/>
            <person name="Marande W."/>
            <person name="Arribat S."/>
            <person name="Keller J."/>
            <person name="Huneau C."/>
            <person name="Blein T."/>
            <person name="Aime D."/>
            <person name="Laguerre M."/>
            <person name="Taylor J."/>
            <person name="Schubert V."/>
            <person name="Nelson M."/>
            <person name="Geu-Flores F."/>
            <person name="Crespi M."/>
            <person name="Gallardo-Guerrero K."/>
            <person name="Delaux P.-M."/>
            <person name="Salse J."/>
            <person name="Berges H."/>
            <person name="Guyot R."/>
            <person name="Gouzy J."/>
            <person name="Peret B."/>
        </authorList>
    </citation>
    <scope>NUCLEOTIDE SEQUENCE [LARGE SCALE GENOMIC DNA]</scope>
    <source>
        <strain evidence="3">cv. Amiga</strain>
    </source>
</reference>
<dbReference type="InterPro" id="IPR056822">
    <property type="entry name" value="TEN_NHL"/>
</dbReference>
<dbReference type="EMBL" id="WOCE01000009">
    <property type="protein sequence ID" value="KAE9607902.1"/>
    <property type="molecule type" value="Genomic_DNA"/>
</dbReference>
<dbReference type="OrthoDB" id="342730at2759"/>
<dbReference type="SUPFAM" id="SSF101898">
    <property type="entry name" value="NHL repeat"/>
    <property type="match status" value="1"/>
</dbReference>
<dbReference type="PANTHER" id="PTHR13833">
    <property type="match status" value="1"/>
</dbReference>
<dbReference type="Pfam" id="PF25021">
    <property type="entry name" value="TEN_NHL"/>
    <property type="match status" value="1"/>
</dbReference>
<keyword evidence="3" id="KW-1185">Reference proteome</keyword>
<name>A0A6A4Q2J5_LUPAL</name>